<dbReference type="InterPro" id="IPR042268">
    <property type="entry name" value="BamC_C"/>
</dbReference>
<dbReference type="Gene3D" id="3.30.530.50">
    <property type="match status" value="1"/>
</dbReference>
<feature type="signal peptide" evidence="5">
    <location>
        <begin position="1"/>
        <end position="20"/>
    </location>
</feature>
<evidence type="ECO:0000313" key="7">
    <source>
        <dbReference type="Proteomes" id="UP000253728"/>
    </source>
</evidence>
<sequence>MKKWLLTAAMIAVLSACSTSNESKQQAGDTYQKSNAELPSFTPLASGGVNLPAQSPEYQLPQVKINKSETVDIRPPSIPLAIISNSVTQFDGERALIAYTPDKQGVYNLKQVERLLKEQDIGYTVEGNKLLTNWADTGRSDDLENTKIRYQIEEVSAQQANALVVSVLQMKRDDTIYTPNFTDKQRYASDRLNQLVGELNTAYTKQQQELNGAGSTPIQSTIATDSNGRTALVLGASFDSAWSKLASALPKLGFEIKEETGSRGIRELEYKPLSQEEWQRIGMPIPNLEGGTYQMQLAAVGKQSAVVISDENKTALSGEQAQIIYQALQNVLAR</sequence>
<dbReference type="InterPro" id="IPR014524">
    <property type="entry name" value="BamC"/>
</dbReference>
<keyword evidence="4" id="KW-0564">Palmitate</keyword>
<dbReference type="EMBL" id="UFSP01000003">
    <property type="protein sequence ID" value="SSZ29917.1"/>
    <property type="molecule type" value="Genomic_DNA"/>
</dbReference>
<dbReference type="Proteomes" id="UP000253728">
    <property type="component" value="Unassembled WGS sequence"/>
</dbReference>
<dbReference type="RefSeq" id="WP_005704312.1">
    <property type="nucleotide sequence ID" value="NZ_MAQF01000023.1"/>
</dbReference>
<gene>
    <name evidence="4" type="primary">bamC</name>
    <name evidence="6" type="ORF">NCTC5908_01729</name>
</gene>
<evidence type="ECO:0000256" key="1">
    <source>
        <dbReference type="ARBA" id="ARBA00022729"/>
    </source>
</evidence>
<keyword evidence="2 4" id="KW-0472">Membrane</keyword>
<proteinExistence type="inferred from homology"/>
<comment type="function">
    <text evidence="4">Part of the outer membrane protein assembly complex, which is involved in assembly and insertion of beta-barrel proteins into the outer membrane.</text>
</comment>
<evidence type="ECO:0000313" key="6">
    <source>
        <dbReference type="EMBL" id="SSZ29917.1"/>
    </source>
</evidence>
<dbReference type="Gene3D" id="3.30.310.170">
    <property type="entry name" value="Outer membrane protein assembly factor BamC"/>
    <property type="match status" value="1"/>
</dbReference>
<comment type="subcellular location">
    <subcellularLocation>
        <location evidence="4">Cell outer membrane</location>
        <topology evidence="4">Lipid-anchor</topology>
    </subcellularLocation>
</comment>
<keyword evidence="1 4" id="KW-0732">Signal</keyword>
<dbReference type="GO" id="GO:0043165">
    <property type="term" value="P:Gram-negative-bacterium-type cell outer membrane assembly"/>
    <property type="evidence" value="ECO:0007669"/>
    <property type="project" value="UniProtKB-UniRule"/>
</dbReference>
<comment type="similarity">
    <text evidence="4">Belongs to the BamC family.</text>
</comment>
<dbReference type="PIRSF" id="PIRSF026343">
    <property type="entry name" value="NlpB"/>
    <property type="match status" value="1"/>
</dbReference>
<dbReference type="GO" id="GO:0051205">
    <property type="term" value="P:protein insertion into membrane"/>
    <property type="evidence" value="ECO:0007669"/>
    <property type="project" value="UniProtKB-UniRule"/>
</dbReference>
<dbReference type="GeneID" id="49635268"/>
<organism evidence="6 7">
    <name type="scientific">Aggregatibacter aphrophilus</name>
    <name type="common">Haemophilus aphrophilus</name>
    <dbReference type="NCBI Taxonomy" id="732"/>
    <lineage>
        <taxon>Bacteria</taxon>
        <taxon>Pseudomonadati</taxon>
        <taxon>Pseudomonadota</taxon>
        <taxon>Gammaproteobacteria</taxon>
        <taxon>Pasteurellales</taxon>
        <taxon>Pasteurellaceae</taxon>
        <taxon>Aggregatibacter</taxon>
    </lineage>
</organism>
<dbReference type="STRING" id="732.ADJ80_05245"/>
<evidence type="ECO:0000256" key="5">
    <source>
        <dbReference type="SAM" id="SignalP"/>
    </source>
</evidence>
<dbReference type="HAMAP" id="MF_00924">
    <property type="entry name" value="OM_assembly_BamC"/>
    <property type="match status" value="1"/>
</dbReference>
<dbReference type="InterPro" id="IPR010653">
    <property type="entry name" value="NlpB/DapX"/>
</dbReference>
<evidence type="ECO:0000256" key="3">
    <source>
        <dbReference type="ARBA" id="ARBA00023237"/>
    </source>
</evidence>
<protein>
    <recommendedName>
        <fullName evidence="4">Outer membrane protein assembly factor BamC</fullName>
    </recommendedName>
</protein>
<name>A0A336N665_AGGAP</name>
<evidence type="ECO:0000256" key="4">
    <source>
        <dbReference type="HAMAP-Rule" id="MF_00924"/>
    </source>
</evidence>
<dbReference type="Pfam" id="PF06804">
    <property type="entry name" value="Lipoprotein_18"/>
    <property type="match status" value="1"/>
</dbReference>
<feature type="chain" id="PRO_5016470376" description="Outer membrane protein assembly factor BamC" evidence="5">
    <location>
        <begin position="21"/>
        <end position="334"/>
    </location>
</feature>
<dbReference type="PROSITE" id="PS51257">
    <property type="entry name" value="PROKAR_LIPOPROTEIN"/>
    <property type="match status" value="1"/>
</dbReference>
<reference evidence="6 7" key="1">
    <citation type="submission" date="2018-06" db="EMBL/GenBank/DDBJ databases">
        <authorList>
            <consortium name="Pathogen Informatics"/>
            <person name="Doyle S."/>
        </authorList>
    </citation>
    <scope>NUCLEOTIDE SEQUENCE [LARGE SCALE GENOMIC DNA]</scope>
    <source>
        <strain evidence="6 7">NCTC5908</strain>
    </source>
</reference>
<evidence type="ECO:0000256" key="2">
    <source>
        <dbReference type="ARBA" id="ARBA00023136"/>
    </source>
</evidence>
<keyword evidence="4 6" id="KW-0449">Lipoprotein</keyword>
<dbReference type="AlphaFoldDB" id="A0A336N665"/>
<accession>A0A336N665</accession>
<keyword evidence="3 4" id="KW-0998">Cell outer membrane</keyword>
<comment type="subunit">
    <text evidence="4">Part of the Bam complex.</text>
</comment>
<dbReference type="GO" id="GO:0009279">
    <property type="term" value="C:cell outer membrane"/>
    <property type="evidence" value="ECO:0007669"/>
    <property type="project" value="UniProtKB-SubCell"/>
</dbReference>